<evidence type="ECO:0000256" key="2">
    <source>
        <dbReference type="ARBA" id="ARBA00022475"/>
    </source>
</evidence>
<gene>
    <name evidence="9" type="ORF">ACFSCT_05520</name>
</gene>
<feature type="domain" description="Major facilitator superfamily (MFS) profile" evidence="8">
    <location>
        <begin position="27"/>
        <end position="403"/>
    </location>
</feature>
<dbReference type="EMBL" id="JBHUEN010000016">
    <property type="protein sequence ID" value="MFD1881173.1"/>
    <property type="molecule type" value="Genomic_DNA"/>
</dbReference>
<evidence type="ECO:0000256" key="1">
    <source>
        <dbReference type="ARBA" id="ARBA00004651"/>
    </source>
</evidence>
<evidence type="ECO:0000256" key="3">
    <source>
        <dbReference type="ARBA" id="ARBA00022692"/>
    </source>
</evidence>
<keyword evidence="3 7" id="KW-0812">Transmembrane</keyword>
<dbReference type="CDD" id="cd17324">
    <property type="entry name" value="MFS_NepI_like"/>
    <property type="match status" value="1"/>
</dbReference>
<feature type="transmembrane region" description="Helical" evidence="7">
    <location>
        <begin position="287"/>
        <end position="309"/>
    </location>
</feature>
<dbReference type="Pfam" id="PF07690">
    <property type="entry name" value="MFS_1"/>
    <property type="match status" value="1"/>
</dbReference>
<keyword evidence="2" id="KW-1003">Cell membrane</keyword>
<reference evidence="10" key="1">
    <citation type="journal article" date="2019" name="Int. J. Syst. Evol. Microbiol.">
        <title>The Global Catalogue of Microorganisms (GCM) 10K type strain sequencing project: providing services to taxonomists for standard genome sequencing and annotation.</title>
        <authorList>
            <consortium name="The Broad Institute Genomics Platform"/>
            <consortium name="The Broad Institute Genome Sequencing Center for Infectious Disease"/>
            <person name="Wu L."/>
            <person name="Ma J."/>
        </authorList>
    </citation>
    <scope>NUCLEOTIDE SEQUENCE [LARGE SCALE GENOMIC DNA]</scope>
    <source>
        <strain evidence="10">CCUG 56029</strain>
    </source>
</reference>
<feature type="transmembrane region" description="Helical" evidence="7">
    <location>
        <begin position="153"/>
        <end position="173"/>
    </location>
</feature>
<dbReference type="PANTHER" id="PTHR43124:SF8">
    <property type="entry name" value="INNER MEMBRANE TRANSPORT PROTEIN YDHP"/>
    <property type="match status" value="1"/>
</dbReference>
<comment type="caution">
    <text evidence="9">The sequence shown here is derived from an EMBL/GenBank/DDBJ whole genome shotgun (WGS) entry which is preliminary data.</text>
</comment>
<dbReference type="InterPro" id="IPR011701">
    <property type="entry name" value="MFS"/>
</dbReference>
<dbReference type="SUPFAM" id="SSF103473">
    <property type="entry name" value="MFS general substrate transporter"/>
    <property type="match status" value="1"/>
</dbReference>
<evidence type="ECO:0000256" key="4">
    <source>
        <dbReference type="ARBA" id="ARBA00022989"/>
    </source>
</evidence>
<proteinExistence type="predicted"/>
<feature type="transmembrane region" description="Helical" evidence="7">
    <location>
        <begin position="257"/>
        <end position="280"/>
    </location>
</feature>
<dbReference type="RefSeq" id="WP_379140800.1">
    <property type="nucleotide sequence ID" value="NZ_JBHUEN010000016.1"/>
</dbReference>
<organism evidence="9 10">
    <name type="scientific">Paracoccus pacificus</name>
    <dbReference type="NCBI Taxonomy" id="1463598"/>
    <lineage>
        <taxon>Bacteria</taxon>
        <taxon>Pseudomonadati</taxon>
        <taxon>Pseudomonadota</taxon>
        <taxon>Alphaproteobacteria</taxon>
        <taxon>Rhodobacterales</taxon>
        <taxon>Paracoccaceae</taxon>
        <taxon>Paracoccus</taxon>
    </lineage>
</organism>
<dbReference type="InterPro" id="IPR036259">
    <property type="entry name" value="MFS_trans_sf"/>
</dbReference>
<dbReference type="Proteomes" id="UP001597213">
    <property type="component" value="Unassembled WGS sequence"/>
</dbReference>
<comment type="subcellular location">
    <subcellularLocation>
        <location evidence="1">Cell membrane</location>
        <topology evidence="1">Multi-pass membrane protein</topology>
    </subcellularLocation>
</comment>
<protein>
    <submittedName>
        <fullName evidence="9">MFS transporter</fullName>
    </submittedName>
</protein>
<dbReference type="InterPro" id="IPR020846">
    <property type="entry name" value="MFS_dom"/>
</dbReference>
<dbReference type="PANTHER" id="PTHR43124">
    <property type="entry name" value="PURINE EFFLUX PUMP PBUE"/>
    <property type="match status" value="1"/>
</dbReference>
<evidence type="ECO:0000256" key="6">
    <source>
        <dbReference type="SAM" id="MobiDB-lite"/>
    </source>
</evidence>
<dbReference type="PROSITE" id="PS50850">
    <property type="entry name" value="MFS"/>
    <property type="match status" value="1"/>
</dbReference>
<evidence type="ECO:0000313" key="10">
    <source>
        <dbReference type="Proteomes" id="UP001597213"/>
    </source>
</evidence>
<feature type="transmembrane region" description="Helical" evidence="7">
    <location>
        <begin position="379"/>
        <end position="398"/>
    </location>
</feature>
<dbReference type="InterPro" id="IPR050189">
    <property type="entry name" value="MFS_Efflux_Transporters"/>
</dbReference>
<feature type="transmembrane region" description="Helical" evidence="7">
    <location>
        <begin position="28"/>
        <end position="51"/>
    </location>
</feature>
<dbReference type="Gene3D" id="1.20.1250.20">
    <property type="entry name" value="MFS general substrate transporter like domains"/>
    <property type="match status" value="2"/>
</dbReference>
<evidence type="ECO:0000313" key="9">
    <source>
        <dbReference type="EMBL" id="MFD1881173.1"/>
    </source>
</evidence>
<evidence type="ECO:0000256" key="7">
    <source>
        <dbReference type="SAM" id="Phobius"/>
    </source>
</evidence>
<name>A0ABW4R4V7_9RHOB</name>
<feature type="transmembrane region" description="Helical" evidence="7">
    <location>
        <begin position="315"/>
        <end position="335"/>
    </location>
</feature>
<feature type="transmembrane region" description="Helical" evidence="7">
    <location>
        <begin position="95"/>
        <end position="118"/>
    </location>
</feature>
<keyword evidence="5 7" id="KW-0472">Membrane</keyword>
<sequence>MTNAETLGRCPPSTGCEEPSSTRIPLAVYLLAAAVFATTTSEFMVAGIMPSLSQAFGVSVGEIGYLISLFALGMTIGGPLATAFLLQLRVPNKPAFLWLLGLFVIGSVLTAVAPSYAMMALGRVVQGVSSGGCFGIGLTICANLVAPQFRGRAVSVVLAGVMLAPVIGVPATALIDQTFGWRVSFWGIVMLTAVATMIIAVGVPSSKPEDFTDLRSSFAALGNGRLWAAYLTSGLIIGATFAAFSYFAAIFTQVAGLPVTTIPVLLAIYGVANVVGNLVIGRFADRYTIPILIGGLTILAIALAVFALFAADPVISIAAFIVIGLFGITMNPAMAARVMRAANPDPMVNAVHSSVITGGLAVGTWAGGLGIDAGYGLTAPLWVGFGLAVLGLVSLAPAKARRIS</sequence>
<evidence type="ECO:0000259" key="8">
    <source>
        <dbReference type="PROSITE" id="PS50850"/>
    </source>
</evidence>
<feature type="transmembrane region" description="Helical" evidence="7">
    <location>
        <begin position="63"/>
        <end position="88"/>
    </location>
</feature>
<feature type="transmembrane region" description="Helical" evidence="7">
    <location>
        <begin position="185"/>
        <end position="205"/>
    </location>
</feature>
<feature type="transmembrane region" description="Helical" evidence="7">
    <location>
        <begin position="124"/>
        <end position="146"/>
    </location>
</feature>
<feature type="transmembrane region" description="Helical" evidence="7">
    <location>
        <begin position="226"/>
        <end position="251"/>
    </location>
</feature>
<accession>A0ABW4R4V7</accession>
<feature type="transmembrane region" description="Helical" evidence="7">
    <location>
        <begin position="347"/>
        <end position="367"/>
    </location>
</feature>
<keyword evidence="10" id="KW-1185">Reference proteome</keyword>
<keyword evidence="4 7" id="KW-1133">Transmembrane helix</keyword>
<evidence type="ECO:0000256" key="5">
    <source>
        <dbReference type="ARBA" id="ARBA00023136"/>
    </source>
</evidence>
<feature type="region of interest" description="Disordered" evidence="6">
    <location>
        <begin position="1"/>
        <end position="20"/>
    </location>
</feature>